<protein>
    <submittedName>
        <fullName evidence="2">Uncharacterized protein</fullName>
    </submittedName>
</protein>
<dbReference type="EMBL" id="LWDL01000031">
    <property type="protein sequence ID" value="OQW49544.1"/>
    <property type="molecule type" value="Genomic_DNA"/>
</dbReference>
<gene>
    <name evidence="2" type="ORF">A4S15_02065</name>
</gene>
<dbReference type="AlphaFoldDB" id="A0A1W9HQL9"/>
<name>A0A1W9HQL9_9HYPH</name>
<keyword evidence="1" id="KW-0175">Coiled coil</keyword>
<evidence type="ECO:0000256" key="1">
    <source>
        <dbReference type="SAM" id="Coils"/>
    </source>
</evidence>
<comment type="caution">
    <text evidence="2">The sequence shown here is derived from an EMBL/GenBank/DDBJ whole genome shotgun (WGS) entry which is preliminary data.</text>
</comment>
<evidence type="ECO:0000313" key="3">
    <source>
        <dbReference type="Proteomes" id="UP000192872"/>
    </source>
</evidence>
<organism evidence="2 3">
    <name type="scientific">Candidatus Raskinella chloraquaticus</name>
    <dbReference type="NCBI Taxonomy" id="1951219"/>
    <lineage>
        <taxon>Bacteria</taxon>
        <taxon>Pseudomonadati</taxon>
        <taxon>Pseudomonadota</taxon>
        <taxon>Alphaproteobacteria</taxon>
        <taxon>Hyphomicrobiales</taxon>
        <taxon>Phreatobacteraceae</taxon>
        <taxon>Candidatus Raskinella</taxon>
    </lineage>
</organism>
<sequence length="102" mass="11525">MSDGKEVAGRAGKTWLPSAKKFGEFVLAVFQMQRSLEALKSQNKQLQDEVSRLQRQVDEQAGQLKSIQSFVQTAVYEHVDRRAERAAMAVMQQFIRVGPEAE</sequence>
<feature type="coiled-coil region" evidence="1">
    <location>
        <begin position="29"/>
        <end position="63"/>
    </location>
</feature>
<dbReference type="Proteomes" id="UP000192872">
    <property type="component" value="Unassembled WGS sequence"/>
</dbReference>
<accession>A0A1W9HQL9</accession>
<dbReference type="STRING" id="1827387.A4S15_02065"/>
<proteinExistence type="predicted"/>
<dbReference type="RefSeq" id="WP_376800099.1">
    <property type="nucleotide sequence ID" value="NZ_DBNB01000019.1"/>
</dbReference>
<evidence type="ECO:0000313" key="2">
    <source>
        <dbReference type="EMBL" id="OQW49544.1"/>
    </source>
</evidence>
<reference evidence="2 3" key="1">
    <citation type="journal article" date="2017" name="Water Res.">
        <title>Comammox in drinking water systems.</title>
        <authorList>
            <person name="Wang Y."/>
            <person name="Ma L."/>
            <person name="Mao Y."/>
            <person name="Jiang X."/>
            <person name="Xia Y."/>
            <person name="Yu K."/>
            <person name="Li B."/>
            <person name="Zhang T."/>
        </authorList>
    </citation>
    <scope>NUCLEOTIDE SEQUENCE [LARGE SCALE GENOMIC DNA]</scope>
    <source>
        <strain evidence="2">SG_bin8</strain>
    </source>
</reference>